<organism evidence="2 3">
    <name type="scientific">Megalurothrips usitatus</name>
    <name type="common">bean blossom thrips</name>
    <dbReference type="NCBI Taxonomy" id="439358"/>
    <lineage>
        <taxon>Eukaryota</taxon>
        <taxon>Metazoa</taxon>
        <taxon>Ecdysozoa</taxon>
        <taxon>Arthropoda</taxon>
        <taxon>Hexapoda</taxon>
        <taxon>Insecta</taxon>
        <taxon>Pterygota</taxon>
        <taxon>Neoptera</taxon>
        <taxon>Paraneoptera</taxon>
        <taxon>Thysanoptera</taxon>
        <taxon>Terebrantia</taxon>
        <taxon>Thripoidea</taxon>
        <taxon>Thripidae</taxon>
        <taxon>Megalurothrips</taxon>
    </lineage>
</organism>
<dbReference type="AlphaFoldDB" id="A0AAV7XLB1"/>
<dbReference type="Proteomes" id="UP001075354">
    <property type="component" value="Chromosome 8"/>
</dbReference>
<feature type="region of interest" description="Disordered" evidence="1">
    <location>
        <begin position="48"/>
        <end position="70"/>
    </location>
</feature>
<evidence type="ECO:0000256" key="1">
    <source>
        <dbReference type="SAM" id="MobiDB-lite"/>
    </source>
</evidence>
<keyword evidence="3" id="KW-1185">Reference proteome</keyword>
<evidence type="ECO:0000313" key="2">
    <source>
        <dbReference type="EMBL" id="KAJ1525558.1"/>
    </source>
</evidence>
<dbReference type="EMBL" id="JAPTSV010000008">
    <property type="protein sequence ID" value="KAJ1525558.1"/>
    <property type="molecule type" value="Genomic_DNA"/>
</dbReference>
<gene>
    <name evidence="2" type="ORF">ONE63_010363</name>
</gene>
<feature type="compositionally biased region" description="Basic and acidic residues" evidence="1">
    <location>
        <begin position="49"/>
        <end position="60"/>
    </location>
</feature>
<name>A0AAV7XLB1_9NEOP</name>
<reference evidence="2" key="1">
    <citation type="submission" date="2022-12" db="EMBL/GenBank/DDBJ databases">
        <title>Chromosome-level genome assembly of the bean flower thrips Megalurothrips usitatus.</title>
        <authorList>
            <person name="Ma L."/>
            <person name="Liu Q."/>
            <person name="Li H."/>
            <person name="Cai W."/>
        </authorList>
    </citation>
    <scope>NUCLEOTIDE SEQUENCE</scope>
    <source>
        <strain evidence="2">Cailab_2022a</strain>
    </source>
</reference>
<accession>A0AAV7XLB1</accession>
<comment type="caution">
    <text evidence="2">The sequence shown here is derived from an EMBL/GenBank/DDBJ whole genome shotgun (WGS) entry which is preliminary data.</text>
</comment>
<protein>
    <submittedName>
        <fullName evidence="2">Uncharacterized protein</fullName>
    </submittedName>
</protein>
<evidence type="ECO:0000313" key="3">
    <source>
        <dbReference type="Proteomes" id="UP001075354"/>
    </source>
</evidence>
<proteinExistence type="predicted"/>
<sequence length="338" mass="39302">MAVCVDAMYPKLSNKAVWPTDKPWTYLFDRSNNNGYFARAIAHQQRQLAPEKRARGGGTEKRKRAKTSVSNEVPVVQSADDLELSNEVNYLRNIVARDCVKPDILTSMRDTFKERRYLINNESKRLSVSTLIDAFPHLLSFEGEVIDQEFSLLHNDKKDNLLRNFHQYSAKLLKMAESNPKKYPPDLLHHGNAHLSAFVILANFLPKPRRSYPWEESMNPTPVLYDFYQSVPMGSNVEYEIEQRRQLTKYPIQPYILNVGTRMFIVLGNSEWLALPRECSTLQGVDFLIKACYALDTPYYLGWKNVFRFLTVYLYNITPDHQRLSVFAEQHRALMQIQ</sequence>